<protein>
    <submittedName>
        <fullName evidence="4">AMP-binding protein</fullName>
        <ecNumber evidence="4">6.2.1.3</ecNumber>
    </submittedName>
</protein>
<gene>
    <name evidence="4" type="ORF">SAMEA1982600_04240</name>
</gene>
<sequence>MAHTTPAPASVPAAAQTFPALLQEHARVRGARPAIREKDLGIWQTLSWQDVAHHARLVANGLAHLGIGPGMHVAVIGENRPRLYIAMMAAQALGAIPVPLYQDAVAQEMVYVLQDAEIRVAVVEDQEQVDKMLEVREQCPALAHVVYDDPRGLRHYSDPMLCAYEQLEALGAQYAAQHPGHYDQAAAAVQPHDPAAMFYTSGTTGRPKGVVLTHHALIDRARAVADMERLTDREDVLAYLPPAWIGQNMFSYTQLLVSGFTVNHPESPETVAIDMRDIGPTYYFAPPRVLEGLLTHVTIRMEDAGYLKRKLYHAAMELARRVGTRILDGQPVNPWDRLCYLLGDITVYGPLRNALGMSRVRVAYTAGEAIGPDLFVFYRSIGINLKQLYGSTETSVFVCVQADGQVRDDTVGPPVEGVEIRVSDSGEILVKSPGLFKEYYRNPDATREARDAEGWFHTGDAGYLDSDGQLKIIDRAKDVGKLADGSLFAPKYIENKLKFFPYIKEAVAFGAGKSEACAFVNIDLEAVGNWAERRGLPYAGYTDLAGKEAVYELIRDCVEKVNADLAGDARLAASQVARFLILHKELDPDDDELTRTRKVRRAFIAQKYAVLVDALYGGRQNQFIETEVKYEDGRTGRISADLRICPVKTFPAITAKAA</sequence>
<dbReference type="Proteomes" id="UP000077037">
    <property type="component" value="Unassembled WGS sequence"/>
</dbReference>
<evidence type="ECO:0000259" key="3">
    <source>
        <dbReference type="Pfam" id="PF00501"/>
    </source>
</evidence>
<dbReference type="GO" id="GO:0004467">
    <property type="term" value="F:long-chain fatty acid-CoA ligase activity"/>
    <property type="evidence" value="ECO:0007669"/>
    <property type="project" value="UniProtKB-EC"/>
</dbReference>
<organism evidence="4 5">
    <name type="scientific">Bordetella ansorpii</name>
    <dbReference type="NCBI Taxonomy" id="288768"/>
    <lineage>
        <taxon>Bacteria</taxon>
        <taxon>Pseudomonadati</taxon>
        <taxon>Pseudomonadota</taxon>
        <taxon>Betaproteobacteria</taxon>
        <taxon>Burkholderiales</taxon>
        <taxon>Alcaligenaceae</taxon>
        <taxon>Bordetella</taxon>
    </lineage>
</organism>
<dbReference type="PROSITE" id="PS00455">
    <property type="entry name" value="AMP_BINDING"/>
    <property type="match status" value="1"/>
</dbReference>
<proteinExistence type="predicted"/>
<feature type="domain" description="AMP-dependent synthetase/ligase" evidence="3">
    <location>
        <begin position="22"/>
        <end position="440"/>
    </location>
</feature>
<dbReference type="Gene3D" id="3.40.50.12780">
    <property type="entry name" value="N-terminal domain of ligase-like"/>
    <property type="match status" value="1"/>
</dbReference>
<dbReference type="InterPro" id="IPR042099">
    <property type="entry name" value="ANL_N_sf"/>
</dbReference>
<keyword evidence="2" id="KW-0067">ATP-binding</keyword>
<evidence type="ECO:0000313" key="5">
    <source>
        <dbReference type="Proteomes" id="UP000077037"/>
    </source>
</evidence>
<dbReference type="Pfam" id="PF23562">
    <property type="entry name" value="AMP-binding_C_3"/>
    <property type="match status" value="1"/>
</dbReference>
<dbReference type="GO" id="GO:0005524">
    <property type="term" value="F:ATP binding"/>
    <property type="evidence" value="ECO:0007669"/>
    <property type="project" value="UniProtKB-KW"/>
</dbReference>
<keyword evidence="1" id="KW-0547">Nucleotide-binding</keyword>
<dbReference type="EC" id="6.2.1.3" evidence="4"/>
<dbReference type="InterPro" id="IPR020845">
    <property type="entry name" value="AMP-binding_CS"/>
</dbReference>
<dbReference type="PANTHER" id="PTHR43272">
    <property type="entry name" value="LONG-CHAIN-FATTY-ACID--COA LIGASE"/>
    <property type="match status" value="1"/>
</dbReference>
<dbReference type="OrthoDB" id="9766486at2"/>
<evidence type="ECO:0000256" key="2">
    <source>
        <dbReference type="ARBA" id="ARBA00022840"/>
    </source>
</evidence>
<evidence type="ECO:0000256" key="1">
    <source>
        <dbReference type="ARBA" id="ARBA00022741"/>
    </source>
</evidence>
<dbReference type="AlphaFoldDB" id="A0A157QZ05"/>
<reference evidence="4 5" key="1">
    <citation type="submission" date="2016-03" db="EMBL/GenBank/DDBJ databases">
        <authorList>
            <consortium name="Pathogen Informatics"/>
        </authorList>
    </citation>
    <scope>NUCLEOTIDE SEQUENCE [LARGE SCALE GENOMIC DNA]</scope>
    <source>
        <strain evidence="4 5">NCTC13364</strain>
    </source>
</reference>
<keyword evidence="4" id="KW-0436">Ligase</keyword>
<dbReference type="RefSeq" id="WP_066418638.1">
    <property type="nucleotide sequence ID" value="NZ_FKBS01000025.1"/>
</dbReference>
<dbReference type="GO" id="GO:0016020">
    <property type="term" value="C:membrane"/>
    <property type="evidence" value="ECO:0007669"/>
    <property type="project" value="TreeGrafter"/>
</dbReference>
<dbReference type="InterPro" id="IPR000873">
    <property type="entry name" value="AMP-dep_synth/lig_dom"/>
</dbReference>
<dbReference type="EMBL" id="FKBS01000025">
    <property type="protein sequence ID" value="SAI51022.1"/>
    <property type="molecule type" value="Genomic_DNA"/>
</dbReference>
<dbReference type="PANTHER" id="PTHR43272:SF33">
    <property type="entry name" value="AMP-BINDING DOMAIN-CONTAINING PROTEIN-RELATED"/>
    <property type="match status" value="1"/>
</dbReference>
<evidence type="ECO:0000313" key="4">
    <source>
        <dbReference type="EMBL" id="SAI51022.1"/>
    </source>
</evidence>
<dbReference type="SUPFAM" id="SSF56801">
    <property type="entry name" value="Acetyl-CoA synthetase-like"/>
    <property type="match status" value="1"/>
</dbReference>
<dbReference type="Pfam" id="PF00501">
    <property type="entry name" value="AMP-binding"/>
    <property type="match status" value="1"/>
</dbReference>
<name>A0A157QZ05_9BORD</name>
<accession>A0A157QZ05</accession>